<dbReference type="RefSeq" id="WP_147341502.1">
    <property type="nucleotide sequence ID" value="NZ_QURH01000968.1"/>
</dbReference>
<feature type="domain" description="PucR C-terminal helix-turn-helix" evidence="1">
    <location>
        <begin position="83"/>
        <end position="140"/>
    </location>
</feature>
<keyword evidence="3" id="KW-1185">Reference proteome</keyword>
<dbReference type="Proteomes" id="UP000261811">
    <property type="component" value="Unassembled WGS sequence"/>
</dbReference>
<evidence type="ECO:0000259" key="1">
    <source>
        <dbReference type="Pfam" id="PF13556"/>
    </source>
</evidence>
<dbReference type="EMBL" id="QURH01000968">
    <property type="protein sequence ID" value="RFU37444.1"/>
    <property type="molecule type" value="Genomic_DNA"/>
</dbReference>
<evidence type="ECO:0000313" key="3">
    <source>
        <dbReference type="Proteomes" id="UP000261811"/>
    </source>
</evidence>
<dbReference type="InterPro" id="IPR051448">
    <property type="entry name" value="CdaR-like_regulators"/>
</dbReference>
<accession>A0A372JC83</accession>
<dbReference type="Pfam" id="PF13556">
    <property type="entry name" value="HTH_30"/>
    <property type="match status" value="1"/>
</dbReference>
<reference evidence="2 3" key="1">
    <citation type="submission" date="2018-08" db="EMBL/GenBank/DDBJ databases">
        <title>Actinomadura jelena sp. nov., a novel Actinomycete isolated from soil in Chad.</title>
        <authorList>
            <person name="Shi L."/>
        </authorList>
    </citation>
    <scope>NUCLEOTIDE SEQUENCE [LARGE SCALE GENOMIC DNA]</scope>
    <source>
        <strain evidence="2 3">NEAU-G17</strain>
    </source>
</reference>
<gene>
    <name evidence="2" type="ORF">DZF91_32805</name>
</gene>
<dbReference type="AlphaFoldDB" id="A0A372JC83"/>
<dbReference type="Gene3D" id="1.10.10.2840">
    <property type="entry name" value="PucR C-terminal helix-turn-helix domain"/>
    <property type="match status" value="1"/>
</dbReference>
<name>A0A372JC83_9ACTN</name>
<dbReference type="InterPro" id="IPR025736">
    <property type="entry name" value="PucR_C-HTH_dom"/>
</dbReference>
<proteinExistence type="predicted"/>
<dbReference type="PANTHER" id="PTHR33744">
    <property type="entry name" value="CARBOHYDRATE DIACID REGULATOR"/>
    <property type="match status" value="1"/>
</dbReference>
<protein>
    <submittedName>
        <fullName evidence="2">PucR family transcriptional regulator</fullName>
    </submittedName>
</protein>
<dbReference type="PANTHER" id="PTHR33744:SF1">
    <property type="entry name" value="DNA-BINDING TRANSCRIPTIONAL ACTIVATOR ADER"/>
    <property type="match status" value="1"/>
</dbReference>
<dbReference type="InterPro" id="IPR042070">
    <property type="entry name" value="PucR_C-HTH_sf"/>
</dbReference>
<sequence>LVARIADRAGTAVHAGVAAAGAAAVAEAAAQSADILEIVRITGREPGAYRITDVLLDYQLSRPGPARTHLAGLLGVLDGHPVLLETLRAYVASGFSRRRAAPLLHVHPNTVDYRLRRVAVLTGLDPTCPGDLPQLRAALVAHDFTPSRPAPGRAWRR</sequence>
<organism evidence="2 3">
    <name type="scientific">Actinomadura logoneensis</name>
    <dbReference type="NCBI Taxonomy" id="2293572"/>
    <lineage>
        <taxon>Bacteria</taxon>
        <taxon>Bacillati</taxon>
        <taxon>Actinomycetota</taxon>
        <taxon>Actinomycetes</taxon>
        <taxon>Streptosporangiales</taxon>
        <taxon>Thermomonosporaceae</taxon>
        <taxon>Actinomadura</taxon>
    </lineage>
</organism>
<feature type="non-terminal residue" evidence="2">
    <location>
        <position position="1"/>
    </location>
</feature>
<comment type="caution">
    <text evidence="2">The sequence shown here is derived from an EMBL/GenBank/DDBJ whole genome shotgun (WGS) entry which is preliminary data.</text>
</comment>
<evidence type="ECO:0000313" key="2">
    <source>
        <dbReference type="EMBL" id="RFU37444.1"/>
    </source>
</evidence>